<dbReference type="GO" id="GO:0008832">
    <property type="term" value="F:dGTPase activity"/>
    <property type="evidence" value="ECO:0007669"/>
    <property type="project" value="TreeGrafter"/>
</dbReference>
<dbReference type="InterPro" id="IPR026875">
    <property type="entry name" value="PHydrolase_assoc_dom"/>
</dbReference>
<dbReference type="InterPro" id="IPR050135">
    <property type="entry name" value="dGTPase-like"/>
</dbReference>
<dbReference type="InterPro" id="IPR023023">
    <property type="entry name" value="dNTPase_2"/>
</dbReference>
<evidence type="ECO:0000313" key="6">
    <source>
        <dbReference type="Proteomes" id="UP000075538"/>
    </source>
</evidence>
<dbReference type="Proteomes" id="UP000075538">
    <property type="component" value="Unassembled WGS sequence"/>
</dbReference>
<dbReference type="InterPro" id="IPR003607">
    <property type="entry name" value="HD/PDEase_dom"/>
</dbReference>
<dbReference type="InterPro" id="IPR006261">
    <property type="entry name" value="dGTPase"/>
</dbReference>
<dbReference type="RefSeq" id="WP_082794572.1">
    <property type="nucleotide sequence ID" value="NZ_LHZZ01000303.1"/>
</dbReference>
<dbReference type="PROSITE" id="PS51831">
    <property type="entry name" value="HD"/>
    <property type="match status" value="1"/>
</dbReference>
<comment type="caution">
    <text evidence="5">The sequence shown here is derived from an EMBL/GenBank/DDBJ whole genome shotgun (WGS) entry which is preliminary data.</text>
</comment>
<dbReference type="NCBIfam" id="TIGR01353">
    <property type="entry name" value="dGTP_triPase"/>
    <property type="match status" value="1"/>
</dbReference>
<dbReference type="SUPFAM" id="SSF109604">
    <property type="entry name" value="HD-domain/PDEase-like"/>
    <property type="match status" value="1"/>
</dbReference>
<evidence type="ECO:0000256" key="1">
    <source>
        <dbReference type="ARBA" id="ARBA00022801"/>
    </source>
</evidence>
<dbReference type="PANTHER" id="PTHR11373:SF32">
    <property type="entry name" value="DEOXYGUANOSINETRIPHOSPHATE TRIPHOSPHOHYDROLASE"/>
    <property type="match status" value="1"/>
</dbReference>
<dbReference type="NCBIfam" id="NF041026">
    <property type="entry name" value="antiphage_dGTPase"/>
    <property type="match status" value="1"/>
</dbReference>
<proteinExistence type="inferred from homology"/>
<evidence type="ECO:0000313" key="5">
    <source>
        <dbReference type="EMBL" id="KXV79407.1"/>
    </source>
</evidence>
<dbReference type="Gene3D" id="1.10.3210.10">
    <property type="entry name" value="Hypothetical protein af1432"/>
    <property type="match status" value="1"/>
</dbReference>
<gene>
    <name evidence="5" type="ORF">AD953_02315</name>
</gene>
<dbReference type="PATRIC" id="fig|178901.15.peg.2516"/>
<name>A0A149VGU0_9PROT</name>
<dbReference type="EMBL" id="LHZZ01000303">
    <property type="protein sequence ID" value="KXV79407.1"/>
    <property type="molecule type" value="Genomic_DNA"/>
</dbReference>
<dbReference type="AlphaFoldDB" id="A0A149VGU0"/>
<evidence type="ECO:0000256" key="3">
    <source>
        <dbReference type="SAM" id="MobiDB-lite"/>
    </source>
</evidence>
<dbReference type="Pfam" id="PF01966">
    <property type="entry name" value="HD"/>
    <property type="match status" value="1"/>
</dbReference>
<dbReference type="SMART" id="SM00471">
    <property type="entry name" value="HDc"/>
    <property type="match status" value="1"/>
</dbReference>
<reference evidence="5 6" key="1">
    <citation type="submission" date="2015-06" db="EMBL/GenBank/DDBJ databases">
        <title>Improved classification and identification of acetic acid bacteria using matrix-assisted laser desorption/ionization time-of-flight mass spectrometry; Gluconobacter nephelii and Gluconobacter uchimurae are later heterotypic synonyms of Gluconobacter japonicus and Gluconobacter oxydans, respectively.</title>
        <authorList>
            <person name="Li L."/>
            <person name="Cleenwerck I."/>
            <person name="De Vuyst L."/>
            <person name="Vandamme P."/>
        </authorList>
    </citation>
    <scope>NUCLEOTIDE SEQUENCE [LARGE SCALE GENOMIC DNA]</scope>
    <source>
        <strain evidence="5 6">LMG 1604</strain>
    </source>
</reference>
<evidence type="ECO:0000256" key="2">
    <source>
        <dbReference type="HAMAP-Rule" id="MF_01212"/>
    </source>
</evidence>
<accession>A0A149VGU0</accession>
<dbReference type="NCBIfam" id="NF003701">
    <property type="entry name" value="PRK05318.1"/>
    <property type="match status" value="1"/>
</dbReference>
<feature type="compositionally biased region" description="Basic and acidic residues" evidence="3">
    <location>
        <begin position="16"/>
        <end position="31"/>
    </location>
</feature>
<evidence type="ECO:0000259" key="4">
    <source>
        <dbReference type="PROSITE" id="PS51831"/>
    </source>
</evidence>
<dbReference type="Pfam" id="PF13286">
    <property type="entry name" value="HD_assoc"/>
    <property type="match status" value="1"/>
</dbReference>
<dbReference type="PANTHER" id="PTHR11373">
    <property type="entry name" value="DEOXYNUCLEOSIDE TRIPHOSPHATE TRIPHOSPHOHYDROLASE"/>
    <property type="match status" value="1"/>
</dbReference>
<keyword evidence="1 2" id="KW-0378">Hydrolase</keyword>
<comment type="similarity">
    <text evidence="2">Belongs to the dGTPase family. Type 2 subfamily.</text>
</comment>
<dbReference type="GO" id="GO:0006203">
    <property type="term" value="P:dGTP catabolic process"/>
    <property type="evidence" value="ECO:0007669"/>
    <property type="project" value="TreeGrafter"/>
</dbReference>
<feature type="domain" description="HD" evidence="4">
    <location>
        <begin position="61"/>
        <end position="238"/>
    </location>
</feature>
<dbReference type="HAMAP" id="MF_01212">
    <property type="entry name" value="dGTPase_type2"/>
    <property type="match status" value="1"/>
</dbReference>
<sequence length="425" mass="48162">MTSDLSFFEEQFPENQPKRAGDPRSPFQRDRSRIMHSAAFRRLQGKTQVMGVGEGDFHRTRLTHSIEVAQVGYGLLQVLKSNKKTLPRPVLKWLPKRDLIEAACFAHDLGHPPFGHKGEQALHEAMFGHGGFEGNGQTLRILTKLEKYMERGKGLYPTRRLVLAILKYPCSMKYFELDDFKTKPPKSFHDDEKDVVEWALQGFSSADRGHLIKSADGKGAYHTLDCSILELADDIAYGIHDIEDIVARGLATESEVKKAITQAFDGLKSTDLDGLTANLVSECLLSDSFKRKQMISRLVNLFVSSVYIKENTLYSHQLLRFNARLPDPHAKLLKSLKGLAYELIIRKAEVQQLERRGQRVVKKLFDTLLSDPEKLIPHSSWRDGCIESSKERRVCDYIAGMTDSYAERLYKRLFSPGFGSSGDEL</sequence>
<organism evidence="5 6">
    <name type="scientific">Acetobacter malorum</name>
    <dbReference type="NCBI Taxonomy" id="178901"/>
    <lineage>
        <taxon>Bacteria</taxon>
        <taxon>Pseudomonadati</taxon>
        <taxon>Pseudomonadota</taxon>
        <taxon>Alphaproteobacteria</taxon>
        <taxon>Acetobacterales</taxon>
        <taxon>Acetobacteraceae</taxon>
        <taxon>Acetobacter</taxon>
    </lineage>
</organism>
<protein>
    <recommendedName>
        <fullName evidence="2">Deoxyguanosinetriphosphate triphosphohydrolase-like protein</fullName>
    </recommendedName>
</protein>
<dbReference type="CDD" id="cd00077">
    <property type="entry name" value="HDc"/>
    <property type="match status" value="1"/>
</dbReference>
<dbReference type="InterPro" id="IPR006674">
    <property type="entry name" value="HD_domain"/>
</dbReference>
<feature type="region of interest" description="Disordered" evidence="3">
    <location>
        <begin position="1"/>
        <end position="31"/>
    </location>
</feature>